<dbReference type="Gene3D" id="1.10.287.470">
    <property type="entry name" value="Helix hairpin bin"/>
    <property type="match status" value="1"/>
</dbReference>
<dbReference type="PANTHER" id="PTHR30158:SF23">
    <property type="entry name" value="MULTIDRUG RESISTANCE PROTEIN MEXA"/>
    <property type="match status" value="1"/>
</dbReference>
<accession>A0ABS5BN89</accession>
<evidence type="ECO:0000313" key="6">
    <source>
        <dbReference type="EMBL" id="MBP3955194.1"/>
    </source>
</evidence>
<dbReference type="Pfam" id="PF25967">
    <property type="entry name" value="RND-MFP_C"/>
    <property type="match status" value="1"/>
</dbReference>
<dbReference type="NCBIfam" id="TIGR01730">
    <property type="entry name" value="RND_mfp"/>
    <property type="match status" value="1"/>
</dbReference>
<dbReference type="Gene3D" id="2.40.420.20">
    <property type="match status" value="1"/>
</dbReference>
<evidence type="ECO:0000256" key="1">
    <source>
        <dbReference type="ARBA" id="ARBA00009477"/>
    </source>
</evidence>
<reference evidence="6 7" key="1">
    <citation type="submission" date="2021-04" db="EMBL/GenBank/DDBJ databases">
        <authorList>
            <person name="Ivanova A."/>
        </authorList>
    </citation>
    <scope>NUCLEOTIDE SEQUENCE [LARGE SCALE GENOMIC DNA]</scope>
    <source>
        <strain evidence="6 7">G18</strain>
    </source>
</reference>
<feature type="chain" id="PRO_5046189136" evidence="3">
    <location>
        <begin position="21"/>
        <end position="375"/>
    </location>
</feature>
<evidence type="ECO:0000259" key="5">
    <source>
        <dbReference type="Pfam" id="PF25967"/>
    </source>
</evidence>
<feature type="signal peptide" evidence="3">
    <location>
        <begin position="1"/>
        <end position="20"/>
    </location>
</feature>
<name>A0ABS5BN89_9BACT</name>
<feature type="coiled-coil region" evidence="2">
    <location>
        <begin position="98"/>
        <end position="154"/>
    </location>
</feature>
<dbReference type="Proteomes" id="UP000676565">
    <property type="component" value="Unassembled WGS sequence"/>
</dbReference>
<evidence type="ECO:0000256" key="2">
    <source>
        <dbReference type="SAM" id="Coils"/>
    </source>
</evidence>
<dbReference type="Gene3D" id="2.40.30.170">
    <property type="match status" value="1"/>
</dbReference>
<proteinExistence type="inferred from homology"/>
<organism evidence="6 7">
    <name type="scientific">Gemmata palustris</name>
    <dbReference type="NCBI Taxonomy" id="2822762"/>
    <lineage>
        <taxon>Bacteria</taxon>
        <taxon>Pseudomonadati</taxon>
        <taxon>Planctomycetota</taxon>
        <taxon>Planctomycetia</taxon>
        <taxon>Gemmatales</taxon>
        <taxon>Gemmataceae</taxon>
        <taxon>Gemmata</taxon>
    </lineage>
</organism>
<feature type="domain" description="Multidrug resistance protein MdtA-like beta-barrel" evidence="4">
    <location>
        <begin position="194"/>
        <end position="284"/>
    </location>
</feature>
<dbReference type="InterPro" id="IPR058626">
    <property type="entry name" value="MdtA-like_b-barrel"/>
</dbReference>
<comment type="similarity">
    <text evidence="1">Belongs to the membrane fusion protein (MFP) (TC 8.A.1) family.</text>
</comment>
<dbReference type="InterPro" id="IPR058627">
    <property type="entry name" value="MdtA-like_C"/>
</dbReference>
<protein>
    <submittedName>
        <fullName evidence="6">Efflux RND transporter periplasmic adaptor subunit</fullName>
    </submittedName>
</protein>
<comment type="caution">
    <text evidence="6">The sequence shown here is derived from an EMBL/GenBank/DDBJ whole genome shotgun (WGS) entry which is preliminary data.</text>
</comment>
<keyword evidence="2" id="KW-0175">Coiled coil</keyword>
<sequence length="375" mass="42373">MKVSSTLAVSLALISLSLPACERTHAEEKEQHQEHQKIVVTSPQAKDVVLTQQYVCQIRSQRNIEVRALQEGYLEPIPVREGQTVSTGDVLFRVVPTLYKAKLDAERAEAQFARVERDNAKRLCDQKVISIQEVALYEAKLAKAEARAEQAAAELNFTVVTARFDGIIDRLYQQQGSLVKKEDLLTTLSDNSVMWVYFNVPEARYLDYKMHQGKSQENGQLKLLDSRIELVLADGSKFDQSAGDTVTIEGKFNNETGNIPFRADFPNPERLLRHGQTGSVLIHQTVHNAIVIPQRATFEVLDKRYVYVVGEDHVVHQRLITIQHEMDDVFIIKSGIGVDEKIILEGGRQVHEGEKVEYEFRKSAEALANQKNHAE</sequence>
<dbReference type="EMBL" id="JAGKQQ010000001">
    <property type="protein sequence ID" value="MBP3955194.1"/>
    <property type="molecule type" value="Genomic_DNA"/>
</dbReference>
<dbReference type="SUPFAM" id="SSF111369">
    <property type="entry name" value="HlyD-like secretion proteins"/>
    <property type="match status" value="1"/>
</dbReference>
<dbReference type="RefSeq" id="WP_210653286.1">
    <property type="nucleotide sequence ID" value="NZ_JAGKQQ010000001.1"/>
</dbReference>
<keyword evidence="3" id="KW-0732">Signal</keyword>
<dbReference type="PANTHER" id="PTHR30158">
    <property type="entry name" value="ACRA/E-RELATED COMPONENT OF DRUG EFFLUX TRANSPORTER"/>
    <property type="match status" value="1"/>
</dbReference>
<dbReference type="Pfam" id="PF25944">
    <property type="entry name" value="Beta-barrel_RND"/>
    <property type="match status" value="1"/>
</dbReference>
<dbReference type="Gene3D" id="2.40.50.100">
    <property type="match status" value="1"/>
</dbReference>
<feature type="domain" description="Multidrug resistance protein MdtA-like C-terminal permuted SH3" evidence="5">
    <location>
        <begin position="288"/>
        <end position="347"/>
    </location>
</feature>
<evidence type="ECO:0000256" key="3">
    <source>
        <dbReference type="SAM" id="SignalP"/>
    </source>
</evidence>
<evidence type="ECO:0000259" key="4">
    <source>
        <dbReference type="Pfam" id="PF25944"/>
    </source>
</evidence>
<keyword evidence="7" id="KW-1185">Reference proteome</keyword>
<gene>
    <name evidence="6" type="ORF">J8F10_07855</name>
</gene>
<dbReference type="InterPro" id="IPR006143">
    <property type="entry name" value="RND_pump_MFP"/>
</dbReference>
<evidence type="ECO:0000313" key="7">
    <source>
        <dbReference type="Proteomes" id="UP000676565"/>
    </source>
</evidence>